<sequence>MWNSHKFLTLMKSIIISNFKPILVGKLIDQQKLNQYTKFLYNHFQTKPSLVGSGEEEIIEESNSFEIISDQVDKYSVPAENINKRQILIFEEVEHFIENEMEETLPSEYQFPASLTSGRGDIFGPKIGIRMQWFKEKMGYVFDEFYSKTNTAPENLVHVTCSGYSSPSVAQEAVINRKWETTQVTHSYQMGCYGAFPAIRTASHLISGSRNHGRVDVVHTELLSAHLNLTEFSVANTMICSLFADGFIGYSLYEEDTFMNDDSIEDKKGLRILASHEVIIPDSLDDMSWEIGEYNFLMTLSKRVPVFIRKNIKSFLTTLCSKVDIDLESEKSKMHFAIHPGGPKIIDYVVEAVGISKDQARWSYEILRQQGNMSSATVPHIFNEIINDDNILSGTKIVAMAFGPGLTATGLLLEKI</sequence>
<protein>
    <submittedName>
        <fullName evidence="4">Predicted naringenin-chalcone synthase</fullName>
    </submittedName>
</protein>
<dbReference type="SUPFAM" id="SSF53901">
    <property type="entry name" value="Thiolase-like"/>
    <property type="match status" value="2"/>
</dbReference>
<dbReference type="Pfam" id="PF02797">
    <property type="entry name" value="Chal_sti_synt_C"/>
    <property type="match status" value="1"/>
</dbReference>
<dbReference type="InterPro" id="IPR012328">
    <property type="entry name" value="Chalcone/stilbene_synt_C"/>
</dbReference>
<dbReference type="GO" id="GO:0030639">
    <property type="term" value="P:polyketide biosynthetic process"/>
    <property type="evidence" value="ECO:0007669"/>
    <property type="project" value="TreeGrafter"/>
</dbReference>
<evidence type="ECO:0000259" key="3">
    <source>
        <dbReference type="Pfam" id="PF02797"/>
    </source>
</evidence>
<dbReference type="Gene3D" id="3.40.47.10">
    <property type="match status" value="1"/>
</dbReference>
<keyword evidence="2" id="KW-0808">Transferase</keyword>
<dbReference type="EMBL" id="FNVP01000003">
    <property type="protein sequence ID" value="SEF84465.1"/>
    <property type="molecule type" value="Genomic_DNA"/>
</dbReference>
<keyword evidence="5" id="KW-1185">Reference proteome</keyword>
<dbReference type="PANTHER" id="PTHR11877">
    <property type="entry name" value="HYDROXYMETHYLGLUTARYL-COA SYNTHASE"/>
    <property type="match status" value="1"/>
</dbReference>
<gene>
    <name evidence="4" type="ORF">SAMN04488130_103143</name>
</gene>
<reference evidence="5" key="1">
    <citation type="submission" date="2016-10" db="EMBL/GenBank/DDBJ databases">
        <authorList>
            <person name="Varghese N."/>
            <person name="Submissions S."/>
        </authorList>
    </citation>
    <scope>NUCLEOTIDE SEQUENCE [LARGE SCALE GENOMIC DNA]</scope>
    <source>
        <strain evidence="5">CGMCC 1.9230</strain>
    </source>
</reference>
<dbReference type="AlphaFoldDB" id="A0A1H5VAR4"/>
<comment type="similarity">
    <text evidence="1">Belongs to the thiolase-like superfamily. Chalcone/stilbene synthases family.</text>
</comment>
<dbReference type="GO" id="GO:0016747">
    <property type="term" value="F:acyltransferase activity, transferring groups other than amino-acyl groups"/>
    <property type="evidence" value="ECO:0007669"/>
    <property type="project" value="InterPro"/>
</dbReference>
<organism evidence="4 5">
    <name type="scientific">Flavobacterium urumqiense</name>
    <dbReference type="NCBI Taxonomy" id="935224"/>
    <lineage>
        <taxon>Bacteria</taxon>
        <taxon>Pseudomonadati</taxon>
        <taxon>Bacteroidota</taxon>
        <taxon>Flavobacteriia</taxon>
        <taxon>Flavobacteriales</taxon>
        <taxon>Flavobacteriaceae</taxon>
        <taxon>Flavobacterium</taxon>
    </lineage>
</organism>
<feature type="domain" description="Chalcone/stilbene synthase C-terminal" evidence="3">
    <location>
        <begin position="275"/>
        <end position="415"/>
    </location>
</feature>
<dbReference type="InterPro" id="IPR011141">
    <property type="entry name" value="Polyketide_synthase_type-III"/>
</dbReference>
<name>A0A1H5VAR4_9FLAO</name>
<proteinExistence type="inferred from homology"/>
<accession>A0A1H5VAR4</accession>
<dbReference type="InterPro" id="IPR016039">
    <property type="entry name" value="Thiolase-like"/>
</dbReference>
<evidence type="ECO:0000256" key="2">
    <source>
        <dbReference type="ARBA" id="ARBA00022679"/>
    </source>
</evidence>
<dbReference type="PANTHER" id="PTHR11877:SF46">
    <property type="entry name" value="TYPE III POLYKETIDE SYNTHASE A"/>
    <property type="match status" value="1"/>
</dbReference>
<evidence type="ECO:0000313" key="4">
    <source>
        <dbReference type="EMBL" id="SEF84465.1"/>
    </source>
</evidence>
<evidence type="ECO:0000256" key="1">
    <source>
        <dbReference type="ARBA" id="ARBA00005531"/>
    </source>
</evidence>
<evidence type="ECO:0000313" key="5">
    <source>
        <dbReference type="Proteomes" id="UP000236737"/>
    </source>
</evidence>
<dbReference type="Proteomes" id="UP000236737">
    <property type="component" value="Unassembled WGS sequence"/>
</dbReference>